<dbReference type="GO" id="GO:0000470">
    <property type="term" value="P:maturation of LSU-rRNA"/>
    <property type="evidence" value="ECO:0007669"/>
    <property type="project" value="TreeGrafter"/>
</dbReference>
<feature type="compositionally biased region" description="Basic residues" evidence="1">
    <location>
        <begin position="41"/>
        <end position="54"/>
    </location>
</feature>
<feature type="region of interest" description="Disordered" evidence="1">
    <location>
        <begin position="258"/>
        <end position="447"/>
    </location>
</feature>
<feature type="compositionally biased region" description="Basic and acidic residues" evidence="1">
    <location>
        <begin position="1"/>
        <end position="12"/>
    </location>
</feature>
<feature type="compositionally biased region" description="Basic and acidic residues" evidence="1">
    <location>
        <begin position="277"/>
        <end position="310"/>
    </location>
</feature>
<protein>
    <submittedName>
        <fullName evidence="2">Uncharacterized protein</fullName>
    </submittedName>
</protein>
<evidence type="ECO:0000313" key="2">
    <source>
        <dbReference type="EMBL" id="JAT21625.1"/>
    </source>
</evidence>
<accession>A0A1B6LD41</accession>
<name>A0A1B6LD41_9HEMI</name>
<sequence length="575" mass="65910">MGRKAKFTEGIKPKKGKGKKAKKQKDPEFPSTLLDGVTKPLSHRQHQRAKKREIKKAAKAEKLLNKKSRLVPEASSESSPKSILKNKPAEEEEVITGKSLKHVAKSGNKKLASENNNKKSMTTKEQELAISKLFDFVDTSNNKKEKKHVTMESYKIGRNQFVVTPSKNADVLQATPDSQEKTKRGKKRKISEGDISVIEIQDEQLGSKPKKVNNKQVSQEQEKKCEAAEGDIKVLKKQQKRLQSEKDLLQKQQEKLKNKLSQLQNESSKNKKNVGKPIKDQMKLKNETLNKPQKESKKSKRVGETVHSDDIQNTAPGKKQNKLTNGISKGKVEIKGFTDENTSWLKPKQEKKKTHSESIEEEEDDDEDDEEEEDSESDEEEEDSESDEEDIDDNFEEESHLPKMSNQKKKEIKSKGDAESEEDMTDTAESDEDDSSDEDEDEDLLPVEKAAKKLKKKTLRDEKLAEEEMQLNVASREVFAFPADGEREKTSLPDVEQRIKDVLLVLSNFNKFRETDRSRQDYLELLQKDLCQYFSYNEYLMEELMKLFPLTELMDFLEASESQRPLTIRTNSLKT</sequence>
<dbReference type="AlphaFoldDB" id="A0A1B6LD41"/>
<dbReference type="EMBL" id="GEBQ01018352">
    <property type="protein sequence ID" value="JAT21625.1"/>
    <property type="molecule type" value="Transcribed_RNA"/>
</dbReference>
<dbReference type="GO" id="GO:0070475">
    <property type="term" value="P:rRNA base methylation"/>
    <property type="evidence" value="ECO:0007669"/>
    <property type="project" value="TreeGrafter"/>
</dbReference>
<feature type="region of interest" description="Disordered" evidence="1">
    <location>
        <begin position="1"/>
        <end position="124"/>
    </location>
</feature>
<gene>
    <name evidence="2" type="ORF">g.30040</name>
</gene>
<dbReference type="InterPro" id="IPR023267">
    <property type="entry name" value="RCMT"/>
</dbReference>
<feature type="non-terminal residue" evidence="2">
    <location>
        <position position="575"/>
    </location>
</feature>
<dbReference type="PANTHER" id="PTHR22807">
    <property type="entry name" value="NOP2 YEAST -RELATED NOL1/NOP2/FMU SUN DOMAIN-CONTAINING"/>
    <property type="match status" value="1"/>
</dbReference>
<feature type="compositionally biased region" description="Basic residues" evidence="1">
    <location>
        <begin position="13"/>
        <end position="23"/>
    </location>
</feature>
<dbReference type="Gene3D" id="3.30.70.1170">
    <property type="entry name" value="Sun protein, domain 3"/>
    <property type="match status" value="1"/>
</dbReference>
<reference evidence="2" key="1">
    <citation type="submission" date="2015-11" db="EMBL/GenBank/DDBJ databases">
        <title>De novo transcriptome assembly of four potential Pierce s Disease insect vectors from Arizona vineyards.</title>
        <authorList>
            <person name="Tassone E.E."/>
        </authorList>
    </citation>
    <scope>NUCLEOTIDE SEQUENCE</scope>
</reference>
<feature type="region of interest" description="Disordered" evidence="1">
    <location>
        <begin position="167"/>
        <end position="230"/>
    </location>
</feature>
<proteinExistence type="predicted"/>
<feature type="compositionally biased region" description="Acidic residues" evidence="1">
    <location>
        <begin position="359"/>
        <end position="396"/>
    </location>
</feature>
<dbReference type="InterPro" id="IPR023273">
    <property type="entry name" value="RCMT_NOP2"/>
</dbReference>
<feature type="compositionally biased region" description="Basic residues" evidence="1">
    <location>
        <begin position="99"/>
        <end position="108"/>
    </location>
</feature>
<dbReference type="PANTHER" id="PTHR22807:SF30">
    <property type="entry name" value="28S RRNA (CYTOSINE(4447)-C(5))-METHYLTRANSFERASE-RELATED"/>
    <property type="match status" value="1"/>
</dbReference>
<dbReference type="GO" id="GO:0005730">
    <property type="term" value="C:nucleolus"/>
    <property type="evidence" value="ECO:0007669"/>
    <property type="project" value="TreeGrafter"/>
</dbReference>
<organism evidence="2">
    <name type="scientific">Graphocephala atropunctata</name>
    <dbReference type="NCBI Taxonomy" id="36148"/>
    <lineage>
        <taxon>Eukaryota</taxon>
        <taxon>Metazoa</taxon>
        <taxon>Ecdysozoa</taxon>
        <taxon>Arthropoda</taxon>
        <taxon>Hexapoda</taxon>
        <taxon>Insecta</taxon>
        <taxon>Pterygota</taxon>
        <taxon>Neoptera</taxon>
        <taxon>Paraneoptera</taxon>
        <taxon>Hemiptera</taxon>
        <taxon>Auchenorrhyncha</taxon>
        <taxon>Membracoidea</taxon>
        <taxon>Cicadellidae</taxon>
        <taxon>Cicadellinae</taxon>
        <taxon>Cicadellini</taxon>
        <taxon>Graphocephala</taxon>
    </lineage>
</organism>
<feature type="compositionally biased region" description="Basic and acidic residues" evidence="1">
    <location>
        <begin position="220"/>
        <end position="230"/>
    </location>
</feature>
<evidence type="ECO:0000256" key="1">
    <source>
        <dbReference type="SAM" id="MobiDB-lite"/>
    </source>
</evidence>
<feature type="compositionally biased region" description="Acidic residues" evidence="1">
    <location>
        <begin position="419"/>
        <end position="445"/>
    </location>
</feature>
<dbReference type="PRINTS" id="PR02012">
    <property type="entry name" value="RCMTNOP2"/>
</dbReference>
<feature type="compositionally biased region" description="Basic and acidic residues" evidence="1">
    <location>
        <begin position="55"/>
        <end position="64"/>
    </location>
</feature>
<dbReference type="GO" id="GO:0009383">
    <property type="term" value="F:rRNA (cytosine-C5-)-methyltransferase activity"/>
    <property type="evidence" value="ECO:0007669"/>
    <property type="project" value="TreeGrafter"/>
</dbReference>